<dbReference type="STRING" id="1147741.A0A0R3RKW7"/>
<evidence type="ECO:0000313" key="1">
    <source>
        <dbReference type="Proteomes" id="UP000050640"/>
    </source>
</evidence>
<evidence type="ECO:0000313" key="2">
    <source>
        <dbReference type="WBParaSite" id="EEL_0000212601-mRNA-1"/>
    </source>
</evidence>
<protein>
    <submittedName>
        <fullName evidence="2">Uncharacterized protein</fullName>
    </submittedName>
</protein>
<dbReference type="WBParaSite" id="EEL_0000212601-mRNA-1">
    <property type="protein sequence ID" value="EEL_0000212601-mRNA-1"/>
    <property type="gene ID" value="EEL_0000212601"/>
</dbReference>
<dbReference type="AlphaFoldDB" id="A0A0R3RKW7"/>
<organism evidence="1 2">
    <name type="scientific">Elaeophora elaphi</name>
    <dbReference type="NCBI Taxonomy" id="1147741"/>
    <lineage>
        <taxon>Eukaryota</taxon>
        <taxon>Metazoa</taxon>
        <taxon>Ecdysozoa</taxon>
        <taxon>Nematoda</taxon>
        <taxon>Chromadorea</taxon>
        <taxon>Rhabditida</taxon>
        <taxon>Spirurina</taxon>
        <taxon>Spiruromorpha</taxon>
        <taxon>Filarioidea</taxon>
        <taxon>Onchocercidae</taxon>
        <taxon>Elaeophora</taxon>
    </lineage>
</organism>
<reference evidence="2" key="1">
    <citation type="submission" date="2017-02" db="UniProtKB">
        <authorList>
            <consortium name="WormBaseParasite"/>
        </authorList>
    </citation>
    <scope>IDENTIFICATION</scope>
</reference>
<keyword evidence="1" id="KW-1185">Reference proteome</keyword>
<accession>A0A0R3RKW7</accession>
<dbReference type="Proteomes" id="UP000050640">
    <property type="component" value="Unplaced"/>
</dbReference>
<sequence>MDDLINRNWKKLVEYDDQVSNRSYGSLSRRKKDRIVTSVQRIHQRSRSVGNDNHFSLCLSPCKQNLINMSSARFTTTNHTGGAYNANSGGSSNIGGGGGGALLNPFKATKKFFKKIYDTATLPNRLHSKGLTLNVTEQSEIPTTSLSSQHSFLDASYSLEIPDEELPDQDDDNNIAHNQGMILPFLN</sequence>
<proteinExistence type="predicted"/>
<name>A0A0R3RKW7_9BILA</name>